<dbReference type="InterPro" id="IPR029024">
    <property type="entry name" value="TerB-like"/>
</dbReference>
<evidence type="ECO:0000259" key="1">
    <source>
        <dbReference type="Pfam" id="PF05099"/>
    </source>
</evidence>
<protein>
    <recommendedName>
        <fullName evidence="1">Co-chaperone DjlA N-terminal domain-containing protein</fullName>
    </recommendedName>
</protein>
<accession>A0A918B250</accession>
<reference evidence="2" key="1">
    <citation type="journal article" date="2014" name="Int. J. Syst. Evol. Microbiol.">
        <title>Complete genome sequence of Corynebacterium casei LMG S-19264T (=DSM 44701T), isolated from a smear-ripened cheese.</title>
        <authorList>
            <consortium name="US DOE Joint Genome Institute (JGI-PGF)"/>
            <person name="Walter F."/>
            <person name="Albersmeier A."/>
            <person name="Kalinowski J."/>
            <person name="Ruckert C."/>
        </authorList>
    </citation>
    <scope>NUCLEOTIDE SEQUENCE</scope>
    <source>
        <strain evidence="2">JCM 4335</strain>
    </source>
</reference>
<dbReference type="Pfam" id="PF05099">
    <property type="entry name" value="TerB"/>
    <property type="match status" value="1"/>
</dbReference>
<dbReference type="SUPFAM" id="SSF158682">
    <property type="entry name" value="TerB-like"/>
    <property type="match status" value="1"/>
</dbReference>
<dbReference type="RefSeq" id="WP_373295957.1">
    <property type="nucleotide sequence ID" value="NZ_BMSV01000007.1"/>
</dbReference>
<dbReference type="AlphaFoldDB" id="A0A918B250"/>
<gene>
    <name evidence="2" type="ORF">GCM10010249_36810</name>
</gene>
<keyword evidence="3" id="KW-1185">Reference proteome</keyword>
<organism evidence="2 3">
    <name type="scientific">Streptomyces roseolilacinus</name>
    <dbReference type="NCBI Taxonomy" id="66904"/>
    <lineage>
        <taxon>Bacteria</taxon>
        <taxon>Bacillati</taxon>
        <taxon>Actinomycetota</taxon>
        <taxon>Actinomycetes</taxon>
        <taxon>Kitasatosporales</taxon>
        <taxon>Streptomycetaceae</taxon>
        <taxon>Streptomyces</taxon>
    </lineage>
</organism>
<reference evidence="2" key="2">
    <citation type="submission" date="2020-09" db="EMBL/GenBank/DDBJ databases">
        <authorList>
            <person name="Sun Q."/>
            <person name="Ohkuma M."/>
        </authorList>
    </citation>
    <scope>NUCLEOTIDE SEQUENCE</scope>
    <source>
        <strain evidence="2">JCM 4335</strain>
    </source>
</reference>
<dbReference type="EMBL" id="BMSV01000007">
    <property type="protein sequence ID" value="GGQ14944.1"/>
    <property type="molecule type" value="Genomic_DNA"/>
</dbReference>
<evidence type="ECO:0000313" key="3">
    <source>
        <dbReference type="Proteomes" id="UP000654123"/>
    </source>
</evidence>
<evidence type="ECO:0000313" key="2">
    <source>
        <dbReference type="EMBL" id="GGQ14944.1"/>
    </source>
</evidence>
<comment type="caution">
    <text evidence="2">The sequence shown here is derived from an EMBL/GenBank/DDBJ whole genome shotgun (WGS) entry which is preliminary data.</text>
</comment>
<dbReference type="Proteomes" id="UP000654123">
    <property type="component" value="Unassembled WGS sequence"/>
</dbReference>
<name>A0A918B250_9ACTN</name>
<dbReference type="InterPro" id="IPR007791">
    <property type="entry name" value="DjlA_N"/>
</dbReference>
<feature type="domain" description="Co-chaperone DjlA N-terminal" evidence="1">
    <location>
        <begin position="103"/>
        <end position="226"/>
    </location>
</feature>
<sequence>MLPAREPHGPSDRRLRMWSVHTSWHTIGDGEFFCPGCGGDRNYRRRTGRRRLTVLGVPLLSRGPAGPVVECAACHDRFGTEVLDHPTTARFSAMLRDAVHTVALAVLAAGGTSSPTTVRTAVLAVRAAGYDDCTADSLTGLVEALAADTGRYLADVDGPCGAALAIELHEALEPLAPHLAAAGRESILLQGARIALADGAYIQAELDVLTTVGNALLLRPEDTARLMEAARAPF</sequence>
<proteinExistence type="predicted"/>